<dbReference type="Gene3D" id="1.10.30.10">
    <property type="entry name" value="High mobility group box domain"/>
    <property type="match status" value="1"/>
</dbReference>
<organism evidence="6 7">
    <name type="scientific">Plasmodiophora brassicae</name>
    <name type="common">Clubroot disease agent</name>
    <dbReference type="NCBI Taxonomy" id="37360"/>
    <lineage>
        <taxon>Eukaryota</taxon>
        <taxon>Sar</taxon>
        <taxon>Rhizaria</taxon>
        <taxon>Endomyxa</taxon>
        <taxon>Phytomyxea</taxon>
        <taxon>Plasmodiophorida</taxon>
        <taxon>Plasmodiophoridae</taxon>
        <taxon>Plasmodiophora</taxon>
    </lineage>
</organism>
<dbReference type="SMART" id="SM00398">
    <property type="entry name" value="HMG"/>
    <property type="match status" value="1"/>
</dbReference>
<feature type="compositionally biased region" description="Basic and acidic residues" evidence="4">
    <location>
        <begin position="161"/>
        <end position="195"/>
    </location>
</feature>
<dbReference type="GO" id="GO:0003677">
    <property type="term" value="F:DNA binding"/>
    <property type="evidence" value="ECO:0007669"/>
    <property type="project" value="UniProtKB-UniRule"/>
</dbReference>
<feature type="region of interest" description="Disordered" evidence="4">
    <location>
        <begin position="161"/>
        <end position="232"/>
    </location>
</feature>
<accession>A0A0G4IYJ0</accession>
<evidence type="ECO:0000259" key="5">
    <source>
        <dbReference type="PROSITE" id="PS50118"/>
    </source>
</evidence>
<feature type="compositionally biased region" description="Polar residues" evidence="4">
    <location>
        <begin position="292"/>
        <end position="311"/>
    </location>
</feature>
<dbReference type="SUPFAM" id="SSF47095">
    <property type="entry name" value="HMG-box"/>
    <property type="match status" value="1"/>
</dbReference>
<evidence type="ECO:0000256" key="3">
    <source>
        <dbReference type="PROSITE-ProRule" id="PRU00267"/>
    </source>
</evidence>
<dbReference type="CDD" id="cd00084">
    <property type="entry name" value="HMG-box_SF"/>
    <property type="match status" value="1"/>
</dbReference>
<feature type="region of interest" description="Disordered" evidence="4">
    <location>
        <begin position="92"/>
        <end position="119"/>
    </location>
</feature>
<evidence type="ECO:0000313" key="6">
    <source>
        <dbReference type="EMBL" id="CEP00405.1"/>
    </source>
</evidence>
<protein>
    <recommendedName>
        <fullName evidence="5">HMG box domain-containing protein</fullName>
    </recommendedName>
</protein>
<dbReference type="FunFam" id="1.10.30.10:FF:000016">
    <property type="entry name" value="FACT complex subunit SSRP1"/>
    <property type="match status" value="1"/>
</dbReference>
<feature type="compositionally biased region" description="Basic and acidic residues" evidence="4">
    <location>
        <begin position="265"/>
        <end position="274"/>
    </location>
</feature>
<proteinExistence type="predicted"/>
<keyword evidence="2 3" id="KW-0539">Nucleus</keyword>
<dbReference type="PANTHER" id="PTHR48112">
    <property type="entry name" value="HIGH MOBILITY GROUP PROTEIN DSP1"/>
    <property type="match status" value="1"/>
</dbReference>
<feature type="domain" description="HMG box" evidence="5">
    <location>
        <begin position="118"/>
        <end position="186"/>
    </location>
</feature>
<feature type="compositionally biased region" description="Low complexity" evidence="4">
    <location>
        <begin position="316"/>
        <end position="327"/>
    </location>
</feature>
<dbReference type="AlphaFoldDB" id="A0A0G4IYJ0"/>
<dbReference type="OrthoDB" id="1919336at2759"/>
<keyword evidence="1 3" id="KW-0238">DNA-binding</keyword>
<dbReference type="InterPro" id="IPR036910">
    <property type="entry name" value="HMG_box_dom_sf"/>
</dbReference>
<dbReference type="STRING" id="37360.A0A0G4IYJ0"/>
<sequence length="358" mass="38629">MEAMNSAVNPSGGMQTIYCSYCSVQLSFPRGSMYIQCPRCQMTQNPHAPQQTVCIGCGTLLAHPANSLYIQCPKCMITQNARENRANANPNGAAGTLLHDGNVMPTKPPKKKKDPNAPKAASNAYMIFCKERRAELKQENPDLAFGKIGAKLGEIWRTMSSEEKRPYEERASADRERYRRQMESYKTDGDARSDLNADETPSVLSNKRSNDSLDDGGALHSFESGTEDSKKRLKLESHPLAPSGREHESLANDDYHDVGLYGDSFADHQVEHPAESSAPDGSSVTGFGDHASTPSASDGQEPANNESSTSHLLDMAAGASESENAAAVDDSTNELVLNVHHSLGGSDLDAELPNSPDA</sequence>
<evidence type="ECO:0000256" key="4">
    <source>
        <dbReference type="SAM" id="MobiDB-lite"/>
    </source>
</evidence>
<dbReference type="GO" id="GO:0005634">
    <property type="term" value="C:nucleus"/>
    <property type="evidence" value="ECO:0007669"/>
    <property type="project" value="UniProtKB-UniRule"/>
</dbReference>
<feature type="region of interest" description="Disordered" evidence="4">
    <location>
        <begin position="255"/>
        <end position="333"/>
    </location>
</feature>
<reference evidence="6 7" key="1">
    <citation type="submission" date="2015-02" db="EMBL/GenBank/DDBJ databases">
        <authorList>
            <person name="Chooi Y.-H."/>
        </authorList>
    </citation>
    <scope>NUCLEOTIDE SEQUENCE [LARGE SCALE GENOMIC DNA]</scope>
    <source>
        <strain evidence="6">E3</strain>
    </source>
</reference>
<evidence type="ECO:0000256" key="1">
    <source>
        <dbReference type="ARBA" id="ARBA00023125"/>
    </source>
</evidence>
<dbReference type="PROSITE" id="PS50118">
    <property type="entry name" value="HMG_BOX_2"/>
    <property type="match status" value="1"/>
</dbReference>
<name>A0A0G4IYJ0_PLABS</name>
<dbReference type="EMBL" id="CDSF01000101">
    <property type="protein sequence ID" value="CEP00405.1"/>
    <property type="molecule type" value="Genomic_DNA"/>
</dbReference>
<keyword evidence="7" id="KW-1185">Reference proteome</keyword>
<evidence type="ECO:0000313" key="7">
    <source>
        <dbReference type="Proteomes" id="UP000039324"/>
    </source>
</evidence>
<dbReference type="Pfam" id="PF00505">
    <property type="entry name" value="HMG_box"/>
    <property type="match status" value="1"/>
</dbReference>
<dbReference type="PANTHER" id="PTHR48112:SF22">
    <property type="entry name" value="MITOCHONDRIAL TRANSCRIPTION FACTOR A, ISOFORM B"/>
    <property type="match status" value="1"/>
</dbReference>
<evidence type="ECO:0000256" key="2">
    <source>
        <dbReference type="ARBA" id="ARBA00023242"/>
    </source>
</evidence>
<feature type="DNA-binding region" description="HMG box" evidence="3">
    <location>
        <begin position="118"/>
        <end position="186"/>
    </location>
</feature>
<dbReference type="PRINTS" id="PR00886">
    <property type="entry name" value="HIGHMOBLTY12"/>
</dbReference>
<dbReference type="Proteomes" id="UP000039324">
    <property type="component" value="Unassembled WGS sequence"/>
</dbReference>
<dbReference type="InterPro" id="IPR009071">
    <property type="entry name" value="HMG_box_dom"/>
</dbReference>
<gene>
    <name evidence="6" type="ORF">PBRA_001459</name>
</gene>
<dbReference type="InterPro" id="IPR050342">
    <property type="entry name" value="HMGB"/>
</dbReference>